<dbReference type="InterPro" id="IPR000866">
    <property type="entry name" value="AhpC/TSA"/>
</dbReference>
<dbReference type="GO" id="GO:0034599">
    <property type="term" value="P:cellular response to oxidative stress"/>
    <property type="evidence" value="ECO:0007669"/>
    <property type="project" value="TreeGrafter"/>
</dbReference>
<dbReference type="InterPro" id="IPR036249">
    <property type="entry name" value="Thioredoxin-like_sf"/>
</dbReference>
<evidence type="ECO:0000259" key="10">
    <source>
        <dbReference type="PROSITE" id="PS51352"/>
    </source>
</evidence>
<dbReference type="EMBL" id="CP064786">
    <property type="protein sequence ID" value="QSG01526.1"/>
    <property type="molecule type" value="Genomic_DNA"/>
</dbReference>
<protein>
    <recommendedName>
        <fullName evidence="1">thioredoxin-dependent peroxiredoxin</fullName>
        <ecNumber evidence="1">1.11.1.24</ecNumber>
    </recommendedName>
    <alternativeName>
        <fullName evidence="7">Thioredoxin peroxidase</fullName>
    </alternativeName>
</protein>
<accession>A0A897MTK4</accession>
<evidence type="ECO:0000256" key="6">
    <source>
        <dbReference type="ARBA" id="ARBA00023284"/>
    </source>
</evidence>
<evidence type="ECO:0000256" key="1">
    <source>
        <dbReference type="ARBA" id="ARBA00013017"/>
    </source>
</evidence>
<dbReference type="GeneID" id="70683678"/>
<evidence type="ECO:0000256" key="7">
    <source>
        <dbReference type="ARBA" id="ARBA00032824"/>
    </source>
</evidence>
<dbReference type="Proteomes" id="UP000663586">
    <property type="component" value="Chromosome"/>
</dbReference>
<dbReference type="Gene3D" id="3.40.30.10">
    <property type="entry name" value="Glutaredoxin"/>
    <property type="match status" value="1"/>
</dbReference>
<dbReference type="AlphaFoldDB" id="A0A897MTK4"/>
<comment type="similarity">
    <text evidence="8">Belongs to the peroxiredoxin family. BCP/PrxQ subfamily.</text>
</comment>
<evidence type="ECO:0000256" key="3">
    <source>
        <dbReference type="ARBA" id="ARBA00022862"/>
    </source>
</evidence>
<keyword evidence="3" id="KW-0049">Antioxidant</keyword>
<dbReference type="SUPFAM" id="SSF52833">
    <property type="entry name" value="Thioredoxin-like"/>
    <property type="match status" value="1"/>
</dbReference>
<dbReference type="GO" id="GO:0045454">
    <property type="term" value="P:cell redox homeostasis"/>
    <property type="evidence" value="ECO:0007669"/>
    <property type="project" value="TreeGrafter"/>
</dbReference>
<name>A0A897MTK4_9EURY</name>
<gene>
    <name evidence="11" type="primary">bcp</name>
    <name evidence="11" type="ORF">AArcS_0292</name>
</gene>
<keyword evidence="12" id="KW-1185">Reference proteome</keyword>
<dbReference type="PROSITE" id="PS51352">
    <property type="entry name" value="THIOREDOXIN_2"/>
    <property type="match status" value="1"/>
</dbReference>
<sequence>MLTEGTRAPDFTLPAAVGGEIEQLTFSEYAAGQLTVLAFYPADFSPACTDELCSLRDIDLFNLQDEISILGISTDSAFSHLEFARQNGLEFPLLSDNDGRVSELFGVLHDEFEGHNRLSQRAVFVVDDRQEIRYAWATADPYQLPDIEAVRAAVDSVQDDRGAIDRYRSAHDHYRYGRSELENARAAYAGEDWGVAAEAFAEAEYYFGEAESGFDTARRFAESENVVRTAESAKTKTKQYRQCARWYGKAARRRTSGDTPLATETEADAEAALDAARAMEPVQDLYTF</sequence>
<keyword evidence="5" id="KW-1015">Disulfide bond</keyword>
<proteinExistence type="inferred from homology"/>
<evidence type="ECO:0000256" key="2">
    <source>
        <dbReference type="ARBA" id="ARBA00022559"/>
    </source>
</evidence>
<comment type="catalytic activity">
    <reaction evidence="9">
        <text>a hydroperoxide + [thioredoxin]-dithiol = an alcohol + [thioredoxin]-disulfide + H2O</text>
        <dbReference type="Rhea" id="RHEA:62620"/>
        <dbReference type="Rhea" id="RHEA-COMP:10698"/>
        <dbReference type="Rhea" id="RHEA-COMP:10700"/>
        <dbReference type="ChEBI" id="CHEBI:15377"/>
        <dbReference type="ChEBI" id="CHEBI:29950"/>
        <dbReference type="ChEBI" id="CHEBI:30879"/>
        <dbReference type="ChEBI" id="CHEBI:35924"/>
        <dbReference type="ChEBI" id="CHEBI:50058"/>
        <dbReference type="EC" id="1.11.1.24"/>
    </reaction>
</comment>
<evidence type="ECO:0000313" key="11">
    <source>
        <dbReference type="EMBL" id="QSG01526.1"/>
    </source>
</evidence>
<dbReference type="InterPro" id="IPR050924">
    <property type="entry name" value="Peroxiredoxin_BCP/PrxQ"/>
</dbReference>
<evidence type="ECO:0000256" key="9">
    <source>
        <dbReference type="ARBA" id="ARBA00049091"/>
    </source>
</evidence>
<dbReference type="RefSeq" id="WP_238478649.1">
    <property type="nucleotide sequence ID" value="NZ_CP064786.1"/>
</dbReference>
<dbReference type="InterPro" id="IPR013766">
    <property type="entry name" value="Thioredoxin_domain"/>
</dbReference>
<evidence type="ECO:0000256" key="5">
    <source>
        <dbReference type="ARBA" id="ARBA00023157"/>
    </source>
</evidence>
<dbReference type="Pfam" id="PF00578">
    <property type="entry name" value="AhpC-TSA"/>
    <property type="match status" value="1"/>
</dbReference>
<dbReference type="PANTHER" id="PTHR42801">
    <property type="entry name" value="THIOREDOXIN-DEPENDENT PEROXIDE REDUCTASE"/>
    <property type="match status" value="1"/>
</dbReference>
<keyword evidence="4" id="KW-0560">Oxidoreductase</keyword>
<evidence type="ECO:0000256" key="4">
    <source>
        <dbReference type="ARBA" id="ARBA00023002"/>
    </source>
</evidence>
<dbReference type="PANTHER" id="PTHR42801:SF22">
    <property type="entry name" value="PEROXIREDOXIN SLL0755-RELATED"/>
    <property type="match status" value="1"/>
</dbReference>
<feature type="domain" description="Thioredoxin" evidence="10">
    <location>
        <begin position="2"/>
        <end position="159"/>
    </location>
</feature>
<keyword evidence="2" id="KW-0575">Peroxidase</keyword>
<reference evidence="11" key="1">
    <citation type="submission" date="2020-11" db="EMBL/GenBank/DDBJ databases">
        <title>Carbohydrate-dependent, anaerobic sulfur respiration: A novel catabolism in halophilic archaea.</title>
        <authorList>
            <person name="Sorokin D.Y."/>
            <person name="Messina E."/>
            <person name="Smedile F."/>
            <person name="La Cono V."/>
            <person name="Hallsworth J.E."/>
            <person name="Yakimov M.M."/>
        </authorList>
    </citation>
    <scope>NUCLEOTIDE SEQUENCE</scope>
    <source>
        <strain evidence="11">AArc-S</strain>
    </source>
</reference>
<organism evidence="11 12">
    <name type="scientific">Natranaeroarchaeum sulfidigenes</name>
    <dbReference type="NCBI Taxonomy" id="2784880"/>
    <lineage>
        <taxon>Archaea</taxon>
        <taxon>Methanobacteriati</taxon>
        <taxon>Methanobacteriota</taxon>
        <taxon>Stenosarchaea group</taxon>
        <taxon>Halobacteria</taxon>
        <taxon>Halobacteriales</taxon>
        <taxon>Natronoarchaeaceae</taxon>
        <taxon>Natranaeroarchaeum</taxon>
    </lineage>
</organism>
<dbReference type="EC" id="1.11.1.24" evidence="1"/>
<keyword evidence="6" id="KW-0676">Redox-active center</keyword>
<dbReference type="GO" id="GO:0005737">
    <property type="term" value="C:cytoplasm"/>
    <property type="evidence" value="ECO:0007669"/>
    <property type="project" value="TreeGrafter"/>
</dbReference>
<dbReference type="KEGG" id="hara:AArcS_0292"/>
<evidence type="ECO:0000256" key="8">
    <source>
        <dbReference type="ARBA" id="ARBA00038489"/>
    </source>
</evidence>
<dbReference type="GO" id="GO:0008379">
    <property type="term" value="F:thioredoxin peroxidase activity"/>
    <property type="evidence" value="ECO:0007669"/>
    <property type="project" value="TreeGrafter"/>
</dbReference>
<evidence type="ECO:0000313" key="12">
    <source>
        <dbReference type="Proteomes" id="UP000663586"/>
    </source>
</evidence>